<evidence type="ECO:0000256" key="1">
    <source>
        <dbReference type="SAM" id="Phobius"/>
    </source>
</evidence>
<evidence type="ECO:0000313" key="2">
    <source>
        <dbReference type="EMBL" id="SBT56419.1"/>
    </source>
</evidence>
<organism evidence="2 3">
    <name type="scientific">Plasmodium ovale wallikeri</name>
    <dbReference type="NCBI Taxonomy" id="864142"/>
    <lineage>
        <taxon>Eukaryota</taxon>
        <taxon>Sar</taxon>
        <taxon>Alveolata</taxon>
        <taxon>Apicomplexa</taxon>
        <taxon>Aconoidasida</taxon>
        <taxon>Haemosporida</taxon>
        <taxon>Plasmodiidae</taxon>
        <taxon>Plasmodium</taxon>
        <taxon>Plasmodium (Plasmodium)</taxon>
    </lineage>
</organism>
<protein>
    <submittedName>
        <fullName evidence="2">PIR Superfamily Protein</fullName>
    </submittedName>
</protein>
<feature type="transmembrane region" description="Helical" evidence="1">
    <location>
        <begin position="266"/>
        <end position="286"/>
    </location>
</feature>
<keyword evidence="1" id="KW-0472">Membrane</keyword>
<gene>
    <name evidence="2" type="ORF">POVWA1_076010</name>
</gene>
<keyword evidence="3" id="KW-1185">Reference proteome</keyword>
<dbReference type="EMBL" id="FLRD01001092">
    <property type="protein sequence ID" value="SBT56419.1"/>
    <property type="molecule type" value="Genomic_DNA"/>
</dbReference>
<sequence>MATEIQFMKRTLPSAMFLKFFYENNNVIKKLDSKIKLYKSGINYEEIISIIEDEFQKIQDEIVRTFNNDHAICCRNINYYFDLLNATIKSANVFSGNIRDNIIHKVEEQWKKVLQIKNMDECTKEMDFDSIRKRCILKHLYDLKLDKRAIMSNHNVYKTFLQEKWEKIIGYTNPEHGHLYIKIENDSVGIIEQYSNFLYSYDYICDFDLDKLSSDDITVSTDIQNLINNISLDKISTNNVNKACYNENYIKMLKTKTTSIQSMNNLLSIGIALLGFSLIFIFLYRFSPLGNILRRYKKNKNEVDENTNEEFPELYENAENIGRYISYTSESH</sequence>
<accession>A0A1A9AJR5</accession>
<keyword evidence="1" id="KW-1133">Transmembrane helix</keyword>
<evidence type="ECO:0000313" key="3">
    <source>
        <dbReference type="Proteomes" id="UP000078555"/>
    </source>
</evidence>
<name>A0A1A9AJR5_PLAOA</name>
<dbReference type="AlphaFoldDB" id="A0A1A9AJR5"/>
<proteinExistence type="predicted"/>
<keyword evidence="1" id="KW-0812">Transmembrane</keyword>
<reference evidence="3" key="1">
    <citation type="submission" date="2016-05" db="EMBL/GenBank/DDBJ databases">
        <authorList>
            <person name="Naeem Raeece"/>
        </authorList>
    </citation>
    <scope>NUCLEOTIDE SEQUENCE [LARGE SCALE GENOMIC DNA]</scope>
</reference>
<dbReference type="Proteomes" id="UP000078555">
    <property type="component" value="Unassembled WGS sequence"/>
</dbReference>